<feature type="transmembrane region" description="Helical" evidence="6">
    <location>
        <begin position="161"/>
        <end position="181"/>
    </location>
</feature>
<feature type="transmembrane region" description="Helical" evidence="6">
    <location>
        <begin position="494"/>
        <end position="515"/>
    </location>
</feature>
<feature type="chain" id="PRO_5046456582" description="Ferric oxidoreductase domain-containing protein" evidence="7">
    <location>
        <begin position="27"/>
        <end position="646"/>
    </location>
</feature>
<dbReference type="Gene3D" id="3.40.50.80">
    <property type="entry name" value="Nucleotide-binding domain of ferredoxin-NADP reductase (FNR) module"/>
    <property type="match status" value="1"/>
</dbReference>
<dbReference type="SUPFAM" id="SSF52343">
    <property type="entry name" value="Ferredoxin reductase-like, C-terminal NADP-linked domain"/>
    <property type="match status" value="1"/>
</dbReference>
<dbReference type="Proteomes" id="UP001642484">
    <property type="component" value="Unassembled WGS sequence"/>
</dbReference>
<feature type="transmembrane region" description="Helical" evidence="6">
    <location>
        <begin position="117"/>
        <end position="137"/>
    </location>
</feature>
<sequence length="646" mass="71894">MKLAHGLCGTILAALWLALVISYVAAPCKLIEEHMYTMALFACQSLDSFPTELPTLTLVFFLVLCLVLVPGTVVQVSAVRWNVMLHSVGVATLAACILKVCLLYGESRSLLKDSLVFTGIVTGRAAAMYLGMLLLAISRRSIISDRWNLDYPNMIAFHRPVGWWVLWMSLLHSLAFGFYYLCRGGWRELLEACLPVAVRCDGSDHCWNTLGLVNGFGVVATAATIILAVSSQKVIRRRFYNLFYFTHLVTSFVFMLFCGLHDFAMVILMFPGLVFYVRDRFSGLVSLRGSTEVTINILCRSETSSLVMFSWYPAEGNRGSHLLPGTRWVYCRQKTISGLEWHPYSTIFHGNRAFILLKAAGDWSTSLCNSATRDTLRLDIEGPYGKSSDSSGRLGSGDQVRTLLIAGGVGISPFIDLLAGPIDSRRIKLVWAVRGDEYQALAAAIDFQFLRQRAEICVFITSQPLSDDVPTLETKIGSGFGGEETPETAGPFPIFVLFALILASATATDYAAHYWDSIFFAQVDSLMEWALLMRVMPILLVAVGVVVVSTGLQLIPRCARYFFRERATNLDSRQLVEDAREIPRSQVHIQHGKVNLRNLVQQEAQLGLLELKACGPERMLSELTSITRWLTSENYQVILENLEAEL</sequence>
<evidence type="ECO:0000313" key="10">
    <source>
        <dbReference type="Proteomes" id="UP001642484"/>
    </source>
</evidence>
<protein>
    <recommendedName>
        <fullName evidence="8">Ferric oxidoreductase domain-containing protein</fullName>
    </recommendedName>
</protein>
<dbReference type="PANTHER" id="PTHR11972:SF69">
    <property type="entry name" value="FERRIC REDUCTION OXIDASE 6-RELATED"/>
    <property type="match status" value="1"/>
</dbReference>
<proteinExistence type="predicted"/>
<keyword evidence="2 6" id="KW-0812">Transmembrane</keyword>
<evidence type="ECO:0000259" key="8">
    <source>
        <dbReference type="Pfam" id="PF01794"/>
    </source>
</evidence>
<feature type="transmembrane region" description="Helical" evidence="6">
    <location>
        <begin position="56"/>
        <end position="76"/>
    </location>
</feature>
<gene>
    <name evidence="9" type="ORF">CCMP2556_LOCUS39545</name>
</gene>
<comment type="caution">
    <text evidence="9">The sequence shown here is derived from an EMBL/GenBank/DDBJ whole genome shotgun (WGS) entry which is preliminary data.</text>
</comment>
<organism evidence="9 10">
    <name type="scientific">Durusdinium trenchii</name>
    <dbReference type="NCBI Taxonomy" id="1381693"/>
    <lineage>
        <taxon>Eukaryota</taxon>
        <taxon>Sar</taxon>
        <taxon>Alveolata</taxon>
        <taxon>Dinophyceae</taxon>
        <taxon>Suessiales</taxon>
        <taxon>Symbiodiniaceae</taxon>
        <taxon>Durusdinium</taxon>
    </lineage>
</organism>
<evidence type="ECO:0000313" key="9">
    <source>
        <dbReference type="EMBL" id="CAK9080581.1"/>
    </source>
</evidence>
<dbReference type="InterPro" id="IPR039261">
    <property type="entry name" value="FNR_nucleotide-bd"/>
</dbReference>
<name>A0ABP0PXT5_9DINO</name>
<evidence type="ECO:0000256" key="7">
    <source>
        <dbReference type="SAM" id="SignalP"/>
    </source>
</evidence>
<evidence type="ECO:0000256" key="1">
    <source>
        <dbReference type="ARBA" id="ARBA00004141"/>
    </source>
</evidence>
<dbReference type="Pfam" id="PF01794">
    <property type="entry name" value="Ferric_reduct"/>
    <property type="match status" value="1"/>
</dbReference>
<evidence type="ECO:0000256" key="4">
    <source>
        <dbReference type="ARBA" id="ARBA00023002"/>
    </source>
</evidence>
<keyword evidence="10" id="KW-1185">Reference proteome</keyword>
<evidence type="ECO:0000256" key="2">
    <source>
        <dbReference type="ARBA" id="ARBA00022692"/>
    </source>
</evidence>
<feature type="signal peptide" evidence="7">
    <location>
        <begin position="1"/>
        <end position="26"/>
    </location>
</feature>
<feature type="domain" description="Ferric oxidoreductase" evidence="8">
    <location>
        <begin position="122"/>
        <end position="258"/>
    </location>
</feature>
<keyword evidence="7" id="KW-0732">Signal</keyword>
<dbReference type="InterPro" id="IPR013130">
    <property type="entry name" value="Fe3_Rdtase_TM_dom"/>
</dbReference>
<reference evidence="9 10" key="1">
    <citation type="submission" date="2024-02" db="EMBL/GenBank/DDBJ databases">
        <authorList>
            <person name="Chen Y."/>
            <person name="Shah S."/>
            <person name="Dougan E. K."/>
            <person name="Thang M."/>
            <person name="Chan C."/>
        </authorList>
    </citation>
    <scope>NUCLEOTIDE SEQUENCE [LARGE SCALE GENOMIC DNA]</scope>
</reference>
<dbReference type="EMBL" id="CAXAMN010023751">
    <property type="protein sequence ID" value="CAK9080581.1"/>
    <property type="molecule type" value="Genomic_DNA"/>
</dbReference>
<feature type="transmembrane region" description="Helical" evidence="6">
    <location>
        <begin position="211"/>
        <end position="230"/>
    </location>
</feature>
<evidence type="ECO:0000256" key="3">
    <source>
        <dbReference type="ARBA" id="ARBA00022989"/>
    </source>
</evidence>
<accession>A0ABP0PXT5</accession>
<feature type="transmembrane region" description="Helical" evidence="6">
    <location>
        <begin position="242"/>
        <end position="270"/>
    </location>
</feature>
<evidence type="ECO:0000256" key="6">
    <source>
        <dbReference type="SAM" id="Phobius"/>
    </source>
</evidence>
<keyword evidence="5 6" id="KW-0472">Membrane</keyword>
<keyword evidence="3 6" id="KW-1133">Transmembrane helix</keyword>
<dbReference type="InterPro" id="IPR050369">
    <property type="entry name" value="RBOH/FRE"/>
</dbReference>
<comment type="subcellular location">
    <subcellularLocation>
        <location evidence="1">Membrane</location>
        <topology evidence="1">Multi-pass membrane protein</topology>
    </subcellularLocation>
</comment>
<evidence type="ECO:0000256" key="5">
    <source>
        <dbReference type="ARBA" id="ARBA00023136"/>
    </source>
</evidence>
<keyword evidence="4" id="KW-0560">Oxidoreductase</keyword>
<dbReference type="PANTHER" id="PTHR11972">
    <property type="entry name" value="NADPH OXIDASE"/>
    <property type="match status" value="1"/>
</dbReference>
<feature type="transmembrane region" description="Helical" evidence="6">
    <location>
        <begin position="535"/>
        <end position="555"/>
    </location>
</feature>
<feature type="transmembrane region" description="Helical" evidence="6">
    <location>
        <begin position="83"/>
        <end position="105"/>
    </location>
</feature>
<feature type="transmembrane region" description="Helical" evidence="6">
    <location>
        <begin position="400"/>
        <end position="419"/>
    </location>
</feature>